<dbReference type="EMBL" id="DF933837">
    <property type="protein sequence ID" value="GAM41024.1"/>
    <property type="molecule type" value="Genomic_DNA"/>
</dbReference>
<dbReference type="Pfam" id="PF01425">
    <property type="entry name" value="Amidase"/>
    <property type="match status" value="1"/>
</dbReference>
<proteinExistence type="predicted"/>
<name>A0A6V8HJU0_TALPI</name>
<protein>
    <recommendedName>
        <fullName evidence="1">Amidase domain-containing protein</fullName>
    </recommendedName>
</protein>
<dbReference type="Proteomes" id="UP000053095">
    <property type="component" value="Unassembled WGS sequence"/>
</dbReference>
<dbReference type="InterPro" id="IPR036928">
    <property type="entry name" value="AS_sf"/>
</dbReference>
<organism evidence="2 3">
    <name type="scientific">Talaromyces pinophilus</name>
    <name type="common">Penicillium pinophilum</name>
    <dbReference type="NCBI Taxonomy" id="128442"/>
    <lineage>
        <taxon>Eukaryota</taxon>
        <taxon>Fungi</taxon>
        <taxon>Dikarya</taxon>
        <taxon>Ascomycota</taxon>
        <taxon>Pezizomycotina</taxon>
        <taxon>Eurotiomycetes</taxon>
        <taxon>Eurotiomycetidae</taxon>
        <taxon>Eurotiales</taxon>
        <taxon>Trichocomaceae</taxon>
        <taxon>Talaromyces</taxon>
        <taxon>Talaromyces sect. Talaromyces</taxon>
    </lineage>
</organism>
<reference evidence="3" key="1">
    <citation type="journal article" date="2015" name="Genome Announc.">
        <title>Draft genome sequence of Talaromyces cellulolyticus strain Y-94, a source of lignocellulosic biomass-degrading enzymes.</title>
        <authorList>
            <person name="Fujii T."/>
            <person name="Koike H."/>
            <person name="Sawayama S."/>
            <person name="Yano S."/>
            <person name="Inoue H."/>
        </authorList>
    </citation>
    <scope>NUCLEOTIDE SEQUENCE [LARGE SCALE GENOMIC DNA]</scope>
    <source>
        <strain evidence="3">Y-94</strain>
    </source>
</reference>
<sequence>MPTEFLPFRGDYTSVALVEASRSSGSGYKFLITVVGLTSWQAYIARIQEIARRCDEERKAGQTKGILHGISFLVKDVFVTTDRMKTTAGCKALQGAKPKLETTVIRKLREQGAILLGETVLTQWANYRSPQTAPNGWSSVGGQCIAPYAEYQDPSGSSSGSAVSAWIPRINSPFFDPEDGSPILLDDDDTRRAATQDVIEVMRSLGAIIVENVEFAQWETDAQRRDDEEWHHAFRVQLRNNMAKFLDSFSSKPNDFQPVADVINYTMSASEERGEEYGIQEWLVAEKIGQSYDHKPQEYITSLKRRLALGAQAKELFDRYQYDIYLCSASRWQPAMASAYPTKSKPVGQFLPETPINSRPKTGMIQKAPGIPWVTPPARVNLDN</sequence>
<evidence type="ECO:0000313" key="2">
    <source>
        <dbReference type="EMBL" id="GAM41024.1"/>
    </source>
</evidence>
<dbReference type="PANTHER" id="PTHR42678">
    <property type="entry name" value="AMIDASE"/>
    <property type="match status" value="1"/>
</dbReference>
<comment type="caution">
    <text evidence="2">The sequence shown here is derived from an EMBL/GenBank/DDBJ whole genome shotgun (WGS) entry which is preliminary data.</text>
</comment>
<keyword evidence="3" id="KW-1185">Reference proteome</keyword>
<feature type="domain" description="Amidase" evidence="1">
    <location>
        <begin position="46"/>
        <end position="163"/>
    </location>
</feature>
<dbReference type="AlphaFoldDB" id="A0A6V8HJU0"/>
<dbReference type="PANTHER" id="PTHR42678:SF34">
    <property type="entry name" value="OS04G0183300 PROTEIN"/>
    <property type="match status" value="1"/>
</dbReference>
<dbReference type="InterPro" id="IPR023631">
    <property type="entry name" value="Amidase_dom"/>
</dbReference>
<dbReference type="Gene3D" id="3.90.1300.10">
    <property type="entry name" value="Amidase signature (AS) domain"/>
    <property type="match status" value="2"/>
</dbReference>
<evidence type="ECO:0000313" key="3">
    <source>
        <dbReference type="Proteomes" id="UP000053095"/>
    </source>
</evidence>
<evidence type="ECO:0000259" key="1">
    <source>
        <dbReference type="Pfam" id="PF01425"/>
    </source>
</evidence>
<gene>
    <name evidence="2" type="ORF">TCE0_041f13825</name>
</gene>
<accession>A0A6V8HJU0</accession>
<dbReference type="SUPFAM" id="SSF75304">
    <property type="entry name" value="Amidase signature (AS) enzymes"/>
    <property type="match status" value="1"/>
</dbReference>